<comment type="caution">
    <text evidence="10">The sequence shown here is derived from an EMBL/GenBank/DDBJ whole genome shotgun (WGS) entry which is preliminary data.</text>
</comment>
<evidence type="ECO:0000259" key="9">
    <source>
        <dbReference type="Pfam" id="PF01694"/>
    </source>
</evidence>
<feature type="transmembrane region" description="Helical" evidence="8">
    <location>
        <begin position="92"/>
        <end position="112"/>
    </location>
</feature>
<gene>
    <name evidence="10" type="ORF">G0Q06_02490</name>
</gene>
<dbReference type="AlphaFoldDB" id="A0A6B2M0L5"/>
<dbReference type="Pfam" id="PF01694">
    <property type="entry name" value="Rhomboid"/>
    <property type="match status" value="1"/>
</dbReference>
<evidence type="ECO:0000256" key="2">
    <source>
        <dbReference type="ARBA" id="ARBA00009045"/>
    </source>
</evidence>
<evidence type="ECO:0000256" key="4">
    <source>
        <dbReference type="ARBA" id="ARBA00022692"/>
    </source>
</evidence>
<keyword evidence="5" id="KW-0378">Hydrolase</keyword>
<feature type="transmembrane region" description="Helical" evidence="8">
    <location>
        <begin position="57"/>
        <end position="80"/>
    </location>
</feature>
<evidence type="ECO:0000313" key="11">
    <source>
        <dbReference type="Proteomes" id="UP000478417"/>
    </source>
</evidence>
<keyword evidence="4 8" id="KW-0812">Transmembrane</keyword>
<dbReference type="GO" id="GO:0004252">
    <property type="term" value="F:serine-type endopeptidase activity"/>
    <property type="evidence" value="ECO:0007669"/>
    <property type="project" value="InterPro"/>
</dbReference>
<organism evidence="10 11">
    <name type="scientific">Oceanipulchritudo coccoides</name>
    <dbReference type="NCBI Taxonomy" id="2706888"/>
    <lineage>
        <taxon>Bacteria</taxon>
        <taxon>Pseudomonadati</taxon>
        <taxon>Verrucomicrobiota</taxon>
        <taxon>Opitutia</taxon>
        <taxon>Puniceicoccales</taxon>
        <taxon>Oceanipulchritudinaceae</taxon>
        <taxon>Oceanipulchritudo</taxon>
    </lineage>
</organism>
<dbReference type="Gene3D" id="1.20.1540.10">
    <property type="entry name" value="Rhomboid-like"/>
    <property type="match status" value="1"/>
</dbReference>
<evidence type="ECO:0000256" key="3">
    <source>
        <dbReference type="ARBA" id="ARBA00022670"/>
    </source>
</evidence>
<dbReference type="PANTHER" id="PTHR43066:SF1">
    <property type="entry name" value="RHOMBOID PROTEIN 2"/>
    <property type="match status" value="1"/>
</dbReference>
<dbReference type="RefSeq" id="WP_163962139.1">
    <property type="nucleotide sequence ID" value="NZ_JAAGNX010000001.1"/>
</dbReference>
<keyword evidence="11" id="KW-1185">Reference proteome</keyword>
<feature type="transmembrane region" description="Helical" evidence="8">
    <location>
        <begin position="12"/>
        <end position="37"/>
    </location>
</feature>
<dbReference type="PANTHER" id="PTHR43066">
    <property type="entry name" value="RHOMBOID-RELATED PROTEIN"/>
    <property type="match status" value="1"/>
</dbReference>
<evidence type="ECO:0000256" key="1">
    <source>
        <dbReference type="ARBA" id="ARBA00004141"/>
    </source>
</evidence>
<dbReference type="GO" id="GO:0016020">
    <property type="term" value="C:membrane"/>
    <property type="evidence" value="ECO:0007669"/>
    <property type="project" value="UniProtKB-SubCell"/>
</dbReference>
<feature type="transmembrane region" description="Helical" evidence="8">
    <location>
        <begin position="142"/>
        <end position="160"/>
    </location>
</feature>
<evidence type="ECO:0000256" key="5">
    <source>
        <dbReference type="ARBA" id="ARBA00022801"/>
    </source>
</evidence>
<comment type="subcellular location">
    <subcellularLocation>
        <location evidence="1">Membrane</location>
        <topology evidence="1">Multi-pass membrane protein</topology>
    </subcellularLocation>
</comment>
<keyword evidence="6 8" id="KW-1133">Transmembrane helix</keyword>
<dbReference type="InterPro" id="IPR035952">
    <property type="entry name" value="Rhomboid-like_sf"/>
</dbReference>
<feature type="domain" description="Peptidase S54 rhomboid" evidence="9">
    <location>
        <begin position="55"/>
        <end position="187"/>
    </location>
</feature>
<evidence type="ECO:0000313" key="10">
    <source>
        <dbReference type="EMBL" id="NDV61315.1"/>
    </source>
</evidence>
<name>A0A6B2M0L5_9BACT</name>
<feature type="transmembrane region" description="Helical" evidence="8">
    <location>
        <begin position="118"/>
        <end position="135"/>
    </location>
</feature>
<dbReference type="GO" id="GO:0006508">
    <property type="term" value="P:proteolysis"/>
    <property type="evidence" value="ECO:0007669"/>
    <property type="project" value="UniProtKB-KW"/>
</dbReference>
<protein>
    <submittedName>
        <fullName evidence="10">Rhomboid family intramembrane serine protease</fullName>
    </submittedName>
</protein>
<dbReference type="Proteomes" id="UP000478417">
    <property type="component" value="Unassembled WGS sequence"/>
</dbReference>
<proteinExistence type="inferred from homology"/>
<reference evidence="10 11" key="1">
    <citation type="submission" date="2020-02" db="EMBL/GenBank/DDBJ databases">
        <title>Albibacoteraceae fam. nov., the first described family within the subdivision 4 Verrucomicrobia.</title>
        <authorList>
            <person name="Xi F."/>
        </authorList>
    </citation>
    <scope>NUCLEOTIDE SEQUENCE [LARGE SCALE GENOMIC DNA]</scope>
    <source>
        <strain evidence="10 11">CK1056</strain>
    </source>
</reference>
<feature type="transmembrane region" description="Helical" evidence="8">
    <location>
        <begin position="166"/>
        <end position="186"/>
    </location>
</feature>
<evidence type="ECO:0000256" key="7">
    <source>
        <dbReference type="ARBA" id="ARBA00023136"/>
    </source>
</evidence>
<accession>A0A6B2M0L5</accession>
<dbReference type="SUPFAM" id="SSF144091">
    <property type="entry name" value="Rhomboid-like"/>
    <property type="match status" value="1"/>
</dbReference>
<dbReference type="InterPro" id="IPR022764">
    <property type="entry name" value="Peptidase_S54_rhomboid_dom"/>
</dbReference>
<dbReference type="EMBL" id="JAAGNX010000001">
    <property type="protein sequence ID" value="NDV61315.1"/>
    <property type="molecule type" value="Genomic_DNA"/>
</dbReference>
<evidence type="ECO:0000256" key="6">
    <source>
        <dbReference type="ARBA" id="ARBA00022989"/>
    </source>
</evidence>
<evidence type="ECO:0000256" key="8">
    <source>
        <dbReference type="SAM" id="Phobius"/>
    </source>
</evidence>
<keyword evidence="7 8" id="KW-0472">Membrane</keyword>
<comment type="similarity">
    <text evidence="2">Belongs to the peptidase S54 family.</text>
</comment>
<sequence>MKSRLKIDYNAPYCLSFAILAMVVYVANTLSGGWALGHWFSIPGSASLGDWTTYPRLFLHVLGHGSAQHLFSNIIVFLLVGPMLEEMYGPTMLIVLSLITALITGLIMIFFFSGALAGASGIVFALIILSSFANAKSGTIPLTFVLISLIFLGGEVIRALSGVDQIAQFAHIAGGVLGGFAGFLIAKRVETPRW</sequence>
<keyword evidence="3 10" id="KW-0645">Protease</keyword>